<evidence type="ECO:0000256" key="2">
    <source>
        <dbReference type="ARBA" id="ARBA00022595"/>
    </source>
</evidence>
<keyword evidence="3" id="KW-1188">Viral release from host cell</keyword>
<protein>
    <submittedName>
        <fullName evidence="8">Uncharacterized protein</fullName>
    </submittedName>
</protein>
<sequence length="280" mass="30970">ELNPYFIGRFTKAPNELMGRSPATEYLPEIKMLNKMRKTFIEQAEYEANPAMLIEDDCVIGQPATGAGDNIYIRPGAPIPTPWKKGTSSALTAEVIADQRQIIRDGFFNDLFDALADRRNMTATEVDSRRETKMVLLAPIISALQKELFDPIITRTLDLIADGKKLISPPQDIDVDVVYQGRLALAMSNMQTNAIEITLAKMAPYEPLGVFDNYDMDKSARDAWINAGAPAENLVPVDLRDARRAERKQKQDAADAAEIGETASKAIRNVSGAEEQALLE</sequence>
<proteinExistence type="predicted"/>
<evidence type="ECO:0000256" key="5">
    <source>
        <dbReference type="ARBA" id="ARBA00023219"/>
    </source>
</evidence>
<keyword evidence="6" id="KW-1160">Virus entry into host cell</keyword>
<dbReference type="Pfam" id="PF12236">
    <property type="entry name" value="Head-tail_con"/>
    <property type="match status" value="1"/>
</dbReference>
<dbReference type="AlphaFoldDB" id="X0TRC3"/>
<evidence type="ECO:0000256" key="4">
    <source>
        <dbReference type="ARBA" id="ARBA00022844"/>
    </source>
</evidence>
<evidence type="ECO:0000256" key="7">
    <source>
        <dbReference type="SAM" id="MobiDB-lite"/>
    </source>
</evidence>
<keyword evidence="5" id="KW-0231">Viral genome packaging</keyword>
<comment type="subcellular location">
    <subcellularLocation>
        <location evidence="1">Virion</location>
    </subcellularLocation>
</comment>
<dbReference type="EMBL" id="BARS01016697">
    <property type="protein sequence ID" value="GAF89761.1"/>
    <property type="molecule type" value="Genomic_DNA"/>
</dbReference>
<evidence type="ECO:0000256" key="1">
    <source>
        <dbReference type="ARBA" id="ARBA00004328"/>
    </source>
</evidence>
<evidence type="ECO:0000256" key="3">
    <source>
        <dbReference type="ARBA" id="ARBA00022612"/>
    </source>
</evidence>
<evidence type="ECO:0000313" key="8">
    <source>
        <dbReference type="EMBL" id="GAF89761.1"/>
    </source>
</evidence>
<comment type="caution">
    <text evidence="8">The sequence shown here is derived from an EMBL/GenBank/DDBJ whole genome shotgun (WGS) entry which is preliminary data.</text>
</comment>
<organism evidence="8">
    <name type="scientific">marine sediment metagenome</name>
    <dbReference type="NCBI Taxonomy" id="412755"/>
    <lineage>
        <taxon>unclassified sequences</taxon>
        <taxon>metagenomes</taxon>
        <taxon>ecological metagenomes</taxon>
    </lineage>
</organism>
<evidence type="ECO:0000256" key="6">
    <source>
        <dbReference type="ARBA" id="ARBA00023296"/>
    </source>
</evidence>
<gene>
    <name evidence="8" type="ORF">S01H1_27426</name>
</gene>
<feature type="region of interest" description="Disordered" evidence="7">
    <location>
        <begin position="243"/>
        <end position="280"/>
    </location>
</feature>
<name>X0TRC3_9ZZZZ</name>
<keyword evidence="2" id="KW-1162">Viral penetration into host cytoplasm</keyword>
<keyword evidence="4" id="KW-0946">Virion</keyword>
<feature type="non-terminal residue" evidence="8">
    <location>
        <position position="1"/>
    </location>
</feature>
<dbReference type="GO" id="GO:0046718">
    <property type="term" value="P:symbiont entry into host cell"/>
    <property type="evidence" value="ECO:0007669"/>
    <property type="project" value="UniProtKB-KW"/>
</dbReference>
<dbReference type="GO" id="GO:0044423">
    <property type="term" value="C:virion component"/>
    <property type="evidence" value="ECO:0007669"/>
    <property type="project" value="UniProtKB-KW"/>
</dbReference>
<dbReference type="InterPro" id="IPR020991">
    <property type="entry name" value="Connector_podovirus"/>
</dbReference>
<accession>X0TRC3</accession>
<reference evidence="8" key="1">
    <citation type="journal article" date="2014" name="Front. Microbiol.">
        <title>High frequency of phylogenetically diverse reductive dehalogenase-homologous genes in deep subseafloor sedimentary metagenomes.</title>
        <authorList>
            <person name="Kawai M."/>
            <person name="Futagami T."/>
            <person name="Toyoda A."/>
            <person name="Takaki Y."/>
            <person name="Nishi S."/>
            <person name="Hori S."/>
            <person name="Arai W."/>
            <person name="Tsubouchi T."/>
            <person name="Morono Y."/>
            <person name="Uchiyama I."/>
            <person name="Ito T."/>
            <person name="Fujiyama A."/>
            <person name="Inagaki F."/>
            <person name="Takami H."/>
        </authorList>
    </citation>
    <scope>NUCLEOTIDE SEQUENCE</scope>
    <source>
        <strain evidence="8">Expedition CK06-06</strain>
    </source>
</reference>
<feature type="non-terminal residue" evidence="8">
    <location>
        <position position="280"/>
    </location>
</feature>
<feature type="compositionally biased region" description="Basic and acidic residues" evidence="7">
    <location>
        <begin position="243"/>
        <end position="253"/>
    </location>
</feature>